<feature type="compositionally biased region" description="Acidic residues" evidence="1">
    <location>
        <begin position="78"/>
        <end position="91"/>
    </location>
</feature>
<feature type="compositionally biased region" description="Polar residues" evidence="1">
    <location>
        <begin position="526"/>
        <end position="542"/>
    </location>
</feature>
<keyword evidence="3" id="KW-1185">Reference proteome</keyword>
<evidence type="ECO:0000313" key="3">
    <source>
        <dbReference type="Proteomes" id="UP001174691"/>
    </source>
</evidence>
<dbReference type="AlphaFoldDB" id="A0AA38R8K5"/>
<feature type="compositionally biased region" description="Polar residues" evidence="1">
    <location>
        <begin position="125"/>
        <end position="138"/>
    </location>
</feature>
<feature type="region of interest" description="Disordered" evidence="1">
    <location>
        <begin position="433"/>
        <end position="456"/>
    </location>
</feature>
<feature type="compositionally biased region" description="Low complexity" evidence="1">
    <location>
        <begin position="1"/>
        <end position="22"/>
    </location>
</feature>
<proteinExistence type="predicted"/>
<protein>
    <recommendedName>
        <fullName evidence="4">Myb-like domain-containing protein</fullName>
    </recommendedName>
</protein>
<name>A0AA38R8K5_9PEZI</name>
<evidence type="ECO:0000313" key="2">
    <source>
        <dbReference type="EMBL" id="KAJ9130431.1"/>
    </source>
</evidence>
<feature type="compositionally biased region" description="Polar residues" evidence="1">
    <location>
        <begin position="433"/>
        <end position="455"/>
    </location>
</feature>
<comment type="caution">
    <text evidence="2">The sequence shown here is derived from an EMBL/GenBank/DDBJ whole genome shotgun (WGS) entry which is preliminary data.</text>
</comment>
<evidence type="ECO:0000256" key="1">
    <source>
        <dbReference type="SAM" id="MobiDB-lite"/>
    </source>
</evidence>
<feature type="region of interest" description="Disordered" evidence="1">
    <location>
        <begin position="513"/>
        <end position="542"/>
    </location>
</feature>
<reference evidence="2" key="1">
    <citation type="submission" date="2022-07" db="EMBL/GenBank/DDBJ databases">
        <title>Fungi with potential for degradation of polypropylene.</title>
        <authorList>
            <person name="Gostincar C."/>
        </authorList>
    </citation>
    <scope>NUCLEOTIDE SEQUENCE</scope>
    <source>
        <strain evidence="2">EXF-13287</strain>
    </source>
</reference>
<feature type="region of interest" description="Disordered" evidence="1">
    <location>
        <begin position="1"/>
        <end position="92"/>
    </location>
</feature>
<dbReference type="EMBL" id="JANBVN010000270">
    <property type="protein sequence ID" value="KAJ9130431.1"/>
    <property type="molecule type" value="Genomic_DNA"/>
</dbReference>
<feature type="region of interest" description="Disordered" evidence="1">
    <location>
        <begin position="749"/>
        <end position="774"/>
    </location>
</feature>
<dbReference type="Proteomes" id="UP001174691">
    <property type="component" value="Unassembled WGS sequence"/>
</dbReference>
<feature type="region of interest" description="Disordered" evidence="1">
    <location>
        <begin position="117"/>
        <end position="153"/>
    </location>
</feature>
<gene>
    <name evidence="2" type="ORF">NKR19_g9894</name>
</gene>
<organism evidence="2 3">
    <name type="scientific">Coniochaeta hoffmannii</name>
    <dbReference type="NCBI Taxonomy" id="91930"/>
    <lineage>
        <taxon>Eukaryota</taxon>
        <taxon>Fungi</taxon>
        <taxon>Dikarya</taxon>
        <taxon>Ascomycota</taxon>
        <taxon>Pezizomycotina</taxon>
        <taxon>Sordariomycetes</taxon>
        <taxon>Sordariomycetidae</taxon>
        <taxon>Coniochaetales</taxon>
        <taxon>Coniochaetaceae</taxon>
        <taxon>Coniochaeta</taxon>
    </lineage>
</organism>
<feature type="region of interest" description="Disordered" evidence="1">
    <location>
        <begin position="554"/>
        <end position="669"/>
    </location>
</feature>
<accession>A0AA38R8K5</accession>
<feature type="compositionally biased region" description="Low complexity" evidence="1">
    <location>
        <begin position="764"/>
        <end position="774"/>
    </location>
</feature>
<evidence type="ECO:0008006" key="4">
    <source>
        <dbReference type="Google" id="ProtNLM"/>
    </source>
</evidence>
<sequence>MTGRGRSTRAGAARAESAAATSPQRRGTRQTPDAAAMPPPLAPPTRTARVTRGRSKDADAQAVPPPESVASLPSQVTEEADREGESEELAEDAAIAQQLRESEAPVAGSESLSVVHAGDDGASQFHGSQDRYSQSRRVASTPGRSDIYVSTPGGSRARARVMMNLMRPLQDHAHTLQQHLYNYVEDEAWILEFNDYFQLFSDVRDKYQTDGFFINPNEVIARMDVDRDHPTALTASATVSMANIASLLADIHTTEHQSGFEASRLLPYIQAWDDAFPSKFLPQRQPNHPQWAEESEVIDLAIRLRIQRTISTLEEGSGDMELISLIDAIWIDPKGLSPRHDLLTFLSSNKDEGVIGLKKPVADITLNDERYTELRNRYIDVVRQLYATASGGQLAAAVAQLKKEHPIEPLMKQLRRWCFSLFAEIHKTVDPTRANTVPQSTPSVMASQIDSQVESQVDPRMYAPPEARPAAYAGVELGALQELRAFEAETEPSQSSPSVFDPSDSQIVAQRRANMPSSAYPPPSTFPYSAQSSPTPGQQNNGIHFAHSAAVAAGSPYAAPPPPSATALGKRPRATQDSDDGSFETDNRQPDSQPRAPVVAETPRPKKRVRASKKALSATPGGTDASQTPRRPPPASAREPDLEALSQKARAVTAAHRKPKEPQTRTPWSRSDCAALVNAVDKYEAKWSVIQSKIASGEVHFEHPRDQQALRDKARLLKQDFLKADMLLPPGFDLVVLGKKERQAVIAAGRNPDRREDDIDDNDNPTNTIYVPEE</sequence>